<name>W1WSS6_ECOLX</name>
<dbReference type="PATRIC" id="fig|1403943.3.peg.3828"/>
<evidence type="ECO:0000313" key="3">
    <source>
        <dbReference type="Proteomes" id="UP000018853"/>
    </source>
</evidence>
<organism evidence="2 3">
    <name type="scientific">Escherichia coli DORA_A_5_14_21</name>
    <dbReference type="NCBI Taxonomy" id="1403943"/>
    <lineage>
        <taxon>Bacteria</taxon>
        <taxon>Pseudomonadati</taxon>
        <taxon>Pseudomonadota</taxon>
        <taxon>Gammaproteobacteria</taxon>
        <taxon>Enterobacterales</taxon>
        <taxon>Enterobacteriaceae</taxon>
        <taxon>Escherichia</taxon>
    </lineage>
</organism>
<keyword evidence="1" id="KW-0812">Transmembrane</keyword>
<gene>
    <name evidence="2" type="ORF">Q609_ECAC01731G0004</name>
</gene>
<evidence type="ECO:0000256" key="1">
    <source>
        <dbReference type="SAM" id="Phobius"/>
    </source>
</evidence>
<keyword evidence="1" id="KW-0472">Membrane</keyword>
<reference evidence="2 3" key="1">
    <citation type="submission" date="2013-12" db="EMBL/GenBank/DDBJ databases">
        <title>A Varibaculum cambriense genome reconstructed from a premature infant gut community with otherwise low bacterial novelty that shifts toward anaerobic metabolism during the third week of life.</title>
        <authorList>
            <person name="Brown C.T."/>
            <person name="Sharon I."/>
            <person name="Thomas B.C."/>
            <person name="Castelle C.J."/>
            <person name="Morowitz M.J."/>
            <person name="Banfield J.F."/>
        </authorList>
    </citation>
    <scope>NUCLEOTIDE SEQUENCE [LARGE SCALE GENOMIC DNA]</scope>
    <source>
        <strain evidence="3">DORA_A_5_14_21</strain>
    </source>
</reference>
<feature type="transmembrane region" description="Helical" evidence="1">
    <location>
        <begin position="20"/>
        <end position="43"/>
    </location>
</feature>
<comment type="caution">
    <text evidence="2">The sequence shown here is derived from an EMBL/GenBank/DDBJ whole genome shotgun (WGS) entry which is preliminary data.</text>
</comment>
<dbReference type="EMBL" id="AZLZ01001731">
    <property type="protein sequence ID" value="ETJ21262.1"/>
    <property type="molecule type" value="Genomic_DNA"/>
</dbReference>
<accession>W1WSS6</accession>
<proteinExistence type="predicted"/>
<feature type="non-terminal residue" evidence="2">
    <location>
        <position position="1"/>
    </location>
</feature>
<evidence type="ECO:0000313" key="2">
    <source>
        <dbReference type="EMBL" id="ETJ21262.1"/>
    </source>
</evidence>
<keyword evidence="1" id="KW-1133">Transmembrane helix</keyword>
<dbReference type="AlphaFoldDB" id="W1WSS6"/>
<sequence length="49" mass="5417">TFSTFSAEVVFLLQEGRFGWALLNVFVNLLGSFAMTALAFWLFSASTAH</sequence>
<protein>
    <submittedName>
        <fullName evidence="2">Protein CrcB-like protein</fullName>
    </submittedName>
</protein>
<dbReference type="Proteomes" id="UP000018853">
    <property type="component" value="Unassembled WGS sequence"/>
</dbReference>